<comment type="caution">
    <text evidence="5">The sequence shown here is derived from an EMBL/GenBank/DDBJ whole genome shotgun (WGS) entry which is preliminary data.</text>
</comment>
<dbReference type="GO" id="GO:0046872">
    <property type="term" value="F:metal ion binding"/>
    <property type="evidence" value="ECO:0007669"/>
    <property type="project" value="UniProtKB-KW"/>
</dbReference>
<evidence type="ECO:0000313" key="6">
    <source>
        <dbReference type="Proteomes" id="UP001630127"/>
    </source>
</evidence>
<dbReference type="Proteomes" id="UP001630127">
    <property type="component" value="Unassembled WGS sequence"/>
</dbReference>
<evidence type="ECO:0000313" key="5">
    <source>
        <dbReference type="EMBL" id="KAL3507669.1"/>
    </source>
</evidence>
<protein>
    <recommendedName>
        <fullName evidence="4">Non-haem dioxygenase N-terminal domain-containing protein</fullName>
    </recommendedName>
</protein>
<keyword evidence="2" id="KW-0560">Oxidoreductase</keyword>
<dbReference type="PANTHER" id="PTHR10209:SF429">
    <property type="entry name" value="1-AMINOCYCLOPROPANE-1-CARBOXYLATE OXIDASE HOMOLOG 1-LIKE"/>
    <property type="match status" value="1"/>
</dbReference>
<dbReference type="GO" id="GO:0016706">
    <property type="term" value="F:2-oxoglutarate-dependent dioxygenase activity"/>
    <property type="evidence" value="ECO:0007669"/>
    <property type="project" value="UniProtKB-ARBA"/>
</dbReference>
<evidence type="ECO:0000256" key="2">
    <source>
        <dbReference type="ARBA" id="ARBA00023002"/>
    </source>
</evidence>
<gene>
    <name evidence="5" type="ORF">ACH5RR_033051</name>
</gene>
<keyword evidence="1" id="KW-0479">Metal-binding</keyword>
<dbReference type="InterPro" id="IPR026992">
    <property type="entry name" value="DIOX_N"/>
</dbReference>
<keyword evidence="6" id="KW-1185">Reference proteome</keyword>
<sequence length="170" mass="19056">MENSNGKDIASQLAVDGDRLQELKAFDNTKAGVKGLVDSGVTTLPRIFILPPEELIEELNLGHSQLEVPVIDLSGIQGDDQRKTAVIDEILRAQEEWGFFQVTNHGIPDSVLGGMIDATHQFHEQDVELKKQFYSRDPSRMVRYYSNVDLHQSRAAIWKDTLAINLMAPK</sequence>
<proteinExistence type="predicted"/>
<dbReference type="EMBL" id="JBJUIK010000013">
    <property type="protein sequence ID" value="KAL3507669.1"/>
    <property type="molecule type" value="Genomic_DNA"/>
</dbReference>
<keyword evidence="3" id="KW-0408">Iron</keyword>
<evidence type="ECO:0000256" key="3">
    <source>
        <dbReference type="ARBA" id="ARBA00023004"/>
    </source>
</evidence>
<dbReference type="Gene3D" id="2.60.120.330">
    <property type="entry name" value="B-lactam Antibiotic, Isopenicillin N Synthase, Chain"/>
    <property type="match status" value="1"/>
</dbReference>
<dbReference type="SUPFAM" id="SSF51197">
    <property type="entry name" value="Clavaminate synthase-like"/>
    <property type="match status" value="1"/>
</dbReference>
<name>A0ABD2YP10_9GENT</name>
<accession>A0ABD2YP10</accession>
<reference evidence="5 6" key="1">
    <citation type="submission" date="2024-11" db="EMBL/GenBank/DDBJ databases">
        <title>A near-complete genome assembly of Cinchona calisaya.</title>
        <authorList>
            <person name="Lian D.C."/>
            <person name="Zhao X.W."/>
            <person name="Wei L."/>
        </authorList>
    </citation>
    <scope>NUCLEOTIDE SEQUENCE [LARGE SCALE GENOMIC DNA]</scope>
    <source>
        <tissue evidence="5">Nenye</tissue>
    </source>
</reference>
<evidence type="ECO:0000256" key="1">
    <source>
        <dbReference type="ARBA" id="ARBA00022723"/>
    </source>
</evidence>
<evidence type="ECO:0000259" key="4">
    <source>
        <dbReference type="Pfam" id="PF14226"/>
    </source>
</evidence>
<organism evidence="5 6">
    <name type="scientific">Cinchona calisaya</name>
    <dbReference type="NCBI Taxonomy" id="153742"/>
    <lineage>
        <taxon>Eukaryota</taxon>
        <taxon>Viridiplantae</taxon>
        <taxon>Streptophyta</taxon>
        <taxon>Embryophyta</taxon>
        <taxon>Tracheophyta</taxon>
        <taxon>Spermatophyta</taxon>
        <taxon>Magnoliopsida</taxon>
        <taxon>eudicotyledons</taxon>
        <taxon>Gunneridae</taxon>
        <taxon>Pentapetalae</taxon>
        <taxon>asterids</taxon>
        <taxon>lamiids</taxon>
        <taxon>Gentianales</taxon>
        <taxon>Rubiaceae</taxon>
        <taxon>Cinchonoideae</taxon>
        <taxon>Cinchoneae</taxon>
        <taxon>Cinchona</taxon>
    </lineage>
</organism>
<dbReference type="InterPro" id="IPR027443">
    <property type="entry name" value="IPNS-like_sf"/>
</dbReference>
<dbReference type="AlphaFoldDB" id="A0ABD2YP10"/>
<dbReference type="PANTHER" id="PTHR10209">
    <property type="entry name" value="OXIDOREDUCTASE, 2OG-FE II OXYGENASE FAMILY PROTEIN"/>
    <property type="match status" value="1"/>
</dbReference>
<feature type="domain" description="Non-haem dioxygenase N-terminal" evidence="4">
    <location>
        <begin position="68"/>
        <end position="167"/>
    </location>
</feature>
<dbReference type="Pfam" id="PF14226">
    <property type="entry name" value="DIOX_N"/>
    <property type="match status" value="1"/>
</dbReference>